<protein>
    <submittedName>
        <fullName evidence="6">FAD/NAD P-binding domain-containing protein</fullName>
    </submittedName>
</protein>
<proteinExistence type="predicted"/>
<dbReference type="Gene3D" id="3.50.50.60">
    <property type="entry name" value="FAD/NAD(P)-binding domain"/>
    <property type="match status" value="2"/>
</dbReference>
<dbReference type="eggNOG" id="KOG3855">
    <property type="taxonomic scope" value="Eukaryota"/>
</dbReference>
<dbReference type="RefSeq" id="XP_007871138.1">
    <property type="nucleotide sequence ID" value="XM_007872947.1"/>
</dbReference>
<keyword evidence="4" id="KW-0560">Oxidoreductase</keyword>
<dbReference type="PANTHER" id="PTHR43004:SF19">
    <property type="entry name" value="BINDING MONOOXYGENASE, PUTATIVE (JCVI)-RELATED"/>
    <property type="match status" value="1"/>
</dbReference>
<dbReference type="InterPro" id="IPR002938">
    <property type="entry name" value="FAD-bd"/>
</dbReference>
<sequence length="754" mass="83970">MNNLNWSTLKSISTNISEPALTFDSVVVGAKESLRDERLSQALSAILRRLTVLALLCQAKEVSGPVTVVVVSSRRIMSLRPPIVPQRCGFGSPRAALNSRLISQINIDVLRYLLSAKRQKYEHVVELPDGLLLYVSLILQYGQERECMKRFQSLLSVIAWDEPVGGGPAGLVLAIALRRYGIHVRLIERRREFHMGARGTVSQPRTLEVFAFLGFIREVLDVATPPLRMAIHGARLDDPINMIDWAEIAEAAPDIPYSKPAPISQGILECILRKHLSLLGVEVETGTELISVEQCKHTALAHVHVTRDENVVAKSITCRYLIGADGAKGRTRKLLGISFLGETQESERLFTGNADIPGLDRNYWHRWGSFDSIASGYLSFFCKPLHPSPMFRIHAIGPELPDPVPTDPKGMQALFNRVSNRSDIEFTDVSWVTEWRTNIRMAEKFQVGRVFLVGGATPHIAILQQGGKDSILRLWTRYDLYISTVQRGKEIPMLLQFNLGWKLAYVLKGLARETLLQSYTSERLPVIAKMLNLTNSLHALEFNRPIDDASRARQDPMYRPKNLLQLGVNYRWSGIVLDERHPGFDPRNGIQGAYDATRGELTAGDRAPDARELQELGASLFTDTNTRGDTGGSVTLFEIFGRTAGKGMHVILVFPPLFTIPSLDAAQDIFEPYECTGQASAYYILLRASSMTLDPWRRGSGKIYVDSKGHAYSAYRHGVSDSDSVYVIVRPDGIAGAFLLNLEGVADYFELMIG</sequence>
<evidence type="ECO:0000256" key="4">
    <source>
        <dbReference type="ARBA" id="ARBA00023002"/>
    </source>
</evidence>
<comment type="cofactor">
    <cofactor evidence="1">
        <name>FAD</name>
        <dbReference type="ChEBI" id="CHEBI:57692"/>
    </cofactor>
</comment>
<dbReference type="SUPFAM" id="SSF51905">
    <property type="entry name" value="FAD/NAD(P)-binding domain"/>
    <property type="match status" value="1"/>
</dbReference>
<organism evidence="6 7">
    <name type="scientific">Gloeophyllum trabeum (strain ATCC 11539 / FP-39264 / Madison 617)</name>
    <name type="common">Brown rot fungus</name>
    <dbReference type="NCBI Taxonomy" id="670483"/>
    <lineage>
        <taxon>Eukaryota</taxon>
        <taxon>Fungi</taxon>
        <taxon>Dikarya</taxon>
        <taxon>Basidiomycota</taxon>
        <taxon>Agaricomycotina</taxon>
        <taxon>Agaricomycetes</taxon>
        <taxon>Gloeophyllales</taxon>
        <taxon>Gloeophyllaceae</taxon>
        <taxon>Gloeophyllum</taxon>
    </lineage>
</organism>
<evidence type="ECO:0000256" key="3">
    <source>
        <dbReference type="ARBA" id="ARBA00022827"/>
    </source>
</evidence>
<dbReference type="InterPro" id="IPR036188">
    <property type="entry name" value="FAD/NAD-bd_sf"/>
</dbReference>
<dbReference type="PANTHER" id="PTHR43004">
    <property type="entry name" value="TRK SYSTEM POTASSIUM UPTAKE PROTEIN"/>
    <property type="match status" value="1"/>
</dbReference>
<evidence type="ECO:0000313" key="7">
    <source>
        <dbReference type="Proteomes" id="UP000030669"/>
    </source>
</evidence>
<dbReference type="OMA" id="ASWISEW"/>
<dbReference type="InterPro" id="IPR050641">
    <property type="entry name" value="RIFMO-like"/>
</dbReference>
<gene>
    <name evidence="6" type="ORF">GLOTRDRAFT_97040</name>
</gene>
<dbReference type="GeneID" id="19309937"/>
<dbReference type="GO" id="GO:0016709">
    <property type="term" value="F:oxidoreductase activity, acting on paired donors, with incorporation or reduction of molecular oxygen, NAD(P)H as one donor, and incorporation of one atom of oxygen"/>
    <property type="evidence" value="ECO:0007669"/>
    <property type="project" value="UniProtKB-ARBA"/>
</dbReference>
<evidence type="ECO:0000313" key="6">
    <source>
        <dbReference type="EMBL" id="EPQ50424.1"/>
    </source>
</evidence>
<feature type="domain" description="FAD-binding" evidence="5">
    <location>
        <begin position="164"/>
        <end position="456"/>
    </location>
</feature>
<name>S7RDB9_GLOTA</name>
<dbReference type="AlphaFoldDB" id="S7RDB9"/>
<dbReference type="Proteomes" id="UP000030669">
    <property type="component" value="Unassembled WGS sequence"/>
</dbReference>
<accession>S7RDB9</accession>
<keyword evidence="7" id="KW-1185">Reference proteome</keyword>
<reference evidence="6 7" key="1">
    <citation type="journal article" date="2012" name="Science">
        <title>The Paleozoic origin of enzymatic lignin decomposition reconstructed from 31 fungal genomes.</title>
        <authorList>
            <person name="Floudas D."/>
            <person name="Binder M."/>
            <person name="Riley R."/>
            <person name="Barry K."/>
            <person name="Blanchette R.A."/>
            <person name="Henrissat B."/>
            <person name="Martinez A.T."/>
            <person name="Otillar R."/>
            <person name="Spatafora J.W."/>
            <person name="Yadav J.S."/>
            <person name="Aerts A."/>
            <person name="Benoit I."/>
            <person name="Boyd A."/>
            <person name="Carlson A."/>
            <person name="Copeland A."/>
            <person name="Coutinho P.M."/>
            <person name="de Vries R.P."/>
            <person name="Ferreira P."/>
            <person name="Findley K."/>
            <person name="Foster B."/>
            <person name="Gaskell J."/>
            <person name="Glotzer D."/>
            <person name="Gorecki P."/>
            <person name="Heitman J."/>
            <person name="Hesse C."/>
            <person name="Hori C."/>
            <person name="Igarashi K."/>
            <person name="Jurgens J.A."/>
            <person name="Kallen N."/>
            <person name="Kersten P."/>
            <person name="Kohler A."/>
            <person name="Kuees U."/>
            <person name="Kumar T.K.A."/>
            <person name="Kuo A."/>
            <person name="LaButti K."/>
            <person name="Larrondo L.F."/>
            <person name="Lindquist E."/>
            <person name="Ling A."/>
            <person name="Lombard V."/>
            <person name="Lucas S."/>
            <person name="Lundell T."/>
            <person name="Martin R."/>
            <person name="McLaughlin D.J."/>
            <person name="Morgenstern I."/>
            <person name="Morin E."/>
            <person name="Murat C."/>
            <person name="Nagy L.G."/>
            <person name="Nolan M."/>
            <person name="Ohm R.A."/>
            <person name="Patyshakuliyeva A."/>
            <person name="Rokas A."/>
            <person name="Ruiz-Duenas F.J."/>
            <person name="Sabat G."/>
            <person name="Salamov A."/>
            <person name="Samejima M."/>
            <person name="Schmutz J."/>
            <person name="Slot J.C."/>
            <person name="St John F."/>
            <person name="Stenlid J."/>
            <person name="Sun H."/>
            <person name="Sun S."/>
            <person name="Syed K."/>
            <person name="Tsang A."/>
            <person name="Wiebenga A."/>
            <person name="Young D."/>
            <person name="Pisabarro A."/>
            <person name="Eastwood D.C."/>
            <person name="Martin F."/>
            <person name="Cullen D."/>
            <person name="Grigoriev I.V."/>
            <person name="Hibbett D.S."/>
        </authorList>
    </citation>
    <scope>NUCLEOTIDE SEQUENCE [LARGE SCALE GENOMIC DNA]</scope>
    <source>
        <strain evidence="6 7">ATCC 11539</strain>
    </source>
</reference>
<evidence type="ECO:0000256" key="2">
    <source>
        <dbReference type="ARBA" id="ARBA00022630"/>
    </source>
</evidence>
<dbReference type="OrthoDB" id="2690153at2759"/>
<keyword evidence="2" id="KW-0285">Flavoprotein</keyword>
<dbReference type="PRINTS" id="PR00420">
    <property type="entry name" value="RNGMNOXGNASE"/>
</dbReference>
<keyword evidence="3" id="KW-0274">FAD</keyword>
<dbReference type="KEGG" id="gtr:GLOTRDRAFT_97040"/>
<feature type="domain" description="FAD-binding" evidence="5">
    <location>
        <begin position="497"/>
        <end position="532"/>
    </location>
</feature>
<dbReference type="EMBL" id="KB469316">
    <property type="protein sequence ID" value="EPQ50424.1"/>
    <property type="molecule type" value="Genomic_DNA"/>
</dbReference>
<evidence type="ECO:0000259" key="5">
    <source>
        <dbReference type="Pfam" id="PF01494"/>
    </source>
</evidence>
<dbReference type="Gene3D" id="3.30.70.2450">
    <property type="match status" value="1"/>
</dbReference>
<dbReference type="GO" id="GO:0071949">
    <property type="term" value="F:FAD binding"/>
    <property type="evidence" value="ECO:0007669"/>
    <property type="project" value="InterPro"/>
</dbReference>
<dbReference type="HOGENOM" id="CLU_369201_0_0_1"/>
<evidence type="ECO:0000256" key="1">
    <source>
        <dbReference type="ARBA" id="ARBA00001974"/>
    </source>
</evidence>
<dbReference type="Pfam" id="PF01494">
    <property type="entry name" value="FAD_binding_3"/>
    <property type="match status" value="2"/>
</dbReference>